<dbReference type="SUPFAM" id="SSF48403">
    <property type="entry name" value="Ankyrin repeat"/>
    <property type="match status" value="1"/>
</dbReference>
<accession>A0A851A476</accession>
<sequence length="780" mass="85900">MTAGSVSVPQVIPLRIPLPGKAKHEIDTNTLVEIKSDGSKPELIRKPGYGEHNTFKYKGPIVLPVGKVMVKALAVTKDCRESTVVTKVFLVEYKQPNILFSVEDNDKNFLKDITTQASFSKCGMFTAKPKKNGVNVEIKSAWSEASQDFQDLETERKAAHRSLQGPQLLASHLEASDYREESFSAPLTELLQFASSSAVTSRKSLANTQVARIQRKTDFLKCAHCSAPRLSDPLAHFCQECGSPIPPVPVHRFPPPEGAQMAPCLECRHLVPMNTPTCIVCESPIAPQLQPQINNCVKGKVICQACGTGNPLHHKRCVTCESKLPEIQTPMSGGDTPPPYPSQQRKTVSCSKCNRINQCDARFCDWCGAKALFHSTFQPEPPPSYFTCFKCGTSNHPYARFCGSCGVYIEPPSRVGSHNSSLMDAGDSLGLSEAKRFQAQVAWQPLPTSLPKSRAELKEREDKGTQTIGLFYPSSKLLEKKELELISQKEKLEKMSDHKPLLTAISPGKGYWRKQLDHVCTHLRSYAQNNLEFRALIGEPRMGKINSAAIHEDDYEVTITLNYALAINKDIHTNKPVKFSSHYLNTVTEVRHGQDGSQTSSGKEDHNLFHSRGKIKRTKSRTLTEKEDKLPLQARQLLDELGPNGKGRITVVEQLISEGADPNCISDEDQPVLTVAVLNKHVEAISLLVQKGADIDQQSGLHNNTALHEAVLLGLEGEECIRVLLCCNASIKKKNAKGQTAYDLAVTAGNKEVISLFASKLGQGMLDKLTKPRNIGLTSV</sequence>
<evidence type="ECO:0000313" key="11">
    <source>
        <dbReference type="EMBL" id="NWI29075.1"/>
    </source>
</evidence>
<evidence type="ECO:0000259" key="10">
    <source>
        <dbReference type="Pfam" id="PF12773"/>
    </source>
</evidence>
<dbReference type="Pfam" id="PF12773">
    <property type="entry name" value="DZR"/>
    <property type="match status" value="1"/>
</dbReference>
<feature type="non-terminal residue" evidence="11">
    <location>
        <position position="780"/>
    </location>
</feature>
<keyword evidence="4" id="KW-0863">Zinc-finger</keyword>
<keyword evidence="2" id="KW-0479">Metal-binding</keyword>
<evidence type="ECO:0000256" key="7">
    <source>
        <dbReference type="ARBA" id="ARBA00023273"/>
    </source>
</evidence>
<dbReference type="InterPro" id="IPR036770">
    <property type="entry name" value="Ankyrin_rpt-contain_sf"/>
</dbReference>
<evidence type="ECO:0000256" key="3">
    <source>
        <dbReference type="ARBA" id="ARBA00022737"/>
    </source>
</evidence>
<name>A0A851A476_SULDA</name>
<reference evidence="11" key="1">
    <citation type="submission" date="2019-10" db="EMBL/GenBank/DDBJ databases">
        <title>Bird 10,000 Genomes (B10K) Project - Family phase.</title>
        <authorList>
            <person name="Zhang G."/>
        </authorList>
    </citation>
    <scope>NUCLEOTIDE SEQUENCE</scope>
    <source>
        <strain evidence="11">B10K-DU-002-49</strain>
        <tissue evidence="11">Muscle</tissue>
    </source>
</reference>
<dbReference type="InterPro" id="IPR002110">
    <property type="entry name" value="Ankyrin_rpt"/>
</dbReference>
<dbReference type="InterPro" id="IPR026876">
    <property type="entry name" value="Fn3_assoc_repeat"/>
</dbReference>
<dbReference type="PROSITE" id="PS50088">
    <property type="entry name" value="ANK_REPEAT"/>
    <property type="match status" value="1"/>
</dbReference>
<keyword evidence="12" id="KW-1185">Reference proteome</keyword>
<gene>
    <name evidence="11" type="primary">Dzank1</name>
    <name evidence="11" type="ORF">SULDAC_R01796</name>
</gene>
<keyword evidence="5" id="KW-0862">Zinc</keyword>
<evidence type="ECO:0000256" key="9">
    <source>
        <dbReference type="PROSITE-ProRule" id="PRU00023"/>
    </source>
</evidence>
<dbReference type="Pfam" id="PF13287">
    <property type="entry name" value="Fn3_assoc"/>
    <property type="match status" value="1"/>
</dbReference>
<evidence type="ECO:0000256" key="1">
    <source>
        <dbReference type="ARBA" id="ARBA00004138"/>
    </source>
</evidence>
<keyword evidence="3" id="KW-0677">Repeat</keyword>
<dbReference type="Pfam" id="PF12796">
    <property type="entry name" value="Ank_2"/>
    <property type="match status" value="1"/>
</dbReference>
<evidence type="ECO:0000256" key="8">
    <source>
        <dbReference type="ARBA" id="ARBA00039856"/>
    </source>
</evidence>
<dbReference type="SMART" id="SM00248">
    <property type="entry name" value="ANK"/>
    <property type="match status" value="3"/>
</dbReference>
<keyword evidence="7" id="KW-0966">Cell projection</keyword>
<dbReference type="GO" id="GO:0042462">
    <property type="term" value="P:eye photoreceptor cell development"/>
    <property type="evidence" value="ECO:0007669"/>
    <property type="project" value="TreeGrafter"/>
</dbReference>
<comment type="subcellular location">
    <subcellularLocation>
        <location evidence="1">Cell projection</location>
        <location evidence="1">Cilium</location>
    </subcellularLocation>
</comment>
<feature type="domain" description="DZANK-type" evidence="10">
    <location>
        <begin position="350"/>
        <end position="406"/>
    </location>
</feature>
<comment type="caution">
    <text evidence="11">The sequence shown here is derived from an EMBL/GenBank/DDBJ whole genome shotgun (WGS) entry which is preliminary data.</text>
</comment>
<dbReference type="InterPro" id="IPR025874">
    <property type="entry name" value="DZR"/>
</dbReference>
<dbReference type="EMBL" id="WEKW01017405">
    <property type="protein sequence ID" value="NWI29075.1"/>
    <property type="molecule type" value="Genomic_DNA"/>
</dbReference>
<organism evidence="11 12">
    <name type="scientific">Sula dactylatra</name>
    <name type="common">Masked booby</name>
    <dbReference type="NCBI Taxonomy" id="56068"/>
    <lineage>
        <taxon>Eukaryota</taxon>
        <taxon>Metazoa</taxon>
        <taxon>Chordata</taxon>
        <taxon>Craniata</taxon>
        <taxon>Vertebrata</taxon>
        <taxon>Euteleostomi</taxon>
        <taxon>Archelosauria</taxon>
        <taxon>Archosauria</taxon>
        <taxon>Dinosauria</taxon>
        <taxon>Saurischia</taxon>
        <taxon>Theropoda</taxon>
        <taxon>Coelurosauria</taxon>
        <taxon>Aves</taxon>
        <taxon>Neognathae</taxon>
        <taxon>Neoaves</taxon>
        <taxon>Aequornithes</taxon>
        <taxon>Suliformes</taxon>
        <taxon>Sulidae</taxon>
        <taxon>Sula</taxon>
    </lineage>
</organism>
<dbReference type="Proteomes" id="UP000619137">
    <property type="component" value="Unassembled WGS sequence"/>
</dbReference>
<evidence type="ECO:0000256" key="2">
    <source>
        <dbReference type="ARBA" id="ARBA00022723"/>
    </source>
</evidence>
<dbReference type="AlphaFoldDB" id="A0A851A476"/>
<keyword evidence="6 9" id="KW-0040">ANK repeat</keyword>
<dbReference type="GO" id="GO:0008270">
    <property type="term" value="F:zinc ion binding"/>
    <property type="evidence" value="ECO:0007669"/>
    <property type="project" value="UniProtKB-KW"/>
</dbReference>
<feature type="non-terminal residue" evidence="11">
    <location>
        <position position="1"/>
    </location>
</feature>
<evidence type="ECO:0000256" key="5">
    <source>
        <dbReference type="ARBA" id="ARBA00022833"/>
    </source>
</evidence>
<dbReference type="PANTHER" id="PTHR16058">
    <property type="entry name" value="DOUBLE ZINC RIBBON AND ANKYRIN REPEAT-CONTAINING PROTEIN 1"/>
    <property type="match status" value="1"/>
</dbReference>
<dbReference type="PANTHER" id="PTHR16058:SF4">
    <property type="entry name" value="DOUBLE ZINC RIBBON AND ANKYRIN REPEAT-CONTAINING PROTEIN 1"/>
    <property type="match status" value="1"/>
</dbReference>
<evidence type="ECO:0000256" key="6">
    <source>
        <dbReference type="ARBA" id="ARBA00023043"/>
    </source>
</evidence>
<dbReference type="InterPro" id="IPR052481">
    <property type="entry name" value="DZAN1"/>
</dbReference>
<evidence type="ECO:0000313" key="12">
    <source>
        <dbReference type="Proteomes" id="UP000619137"/>
    </source>
</evidence>
<proteinExistence type="predicted"/>
<feature type="repeat" description="ANK" evidence="9">
    <location>
        <begin position="668"/>
        <end position="700"/>
    </location>
</feature>
<dbReference type="GO" id="GO:0005929">
    <property type="term" value="C:cilium"/>
    <property type="evidence" value="ECO:0007669"/>
    <property type="project" value="UniProtKB-SubCell"/>
</dbReference>
<protein>
    <recommendedName>
        <fullName evidence="8">Double zinc ribbon and ankyrin repeat-containing protein 1</fullName>
    </recommendedName>
</protein>
<evidence type="ECO:0000256" key="4">
    <source>
        <dbReference type="ARBA" id="ARBA00022771"/>
    </source>
</evidence>
<dbReference type="Gene3D" id="1.25.40.20">
    <property type="entry name" value="Ankyrin repeat-containing domain"/>
    <property type="match status" value="1"/>
</dbReference>